<dbReference type="InterPro" id="IPR029044">
    <property type="entry name" value="Nucleotide-diphossugar_trans"/>
</dbReference>
<dbReference type="EMBL" id="AJYK02000008">
    <property type="protein sequence ID" value="OEF29481.1"/>
    <property type="molecule type" value="Genomic_DNA"/>
</dbReference>
<reference evidence="1 2" key="1">
    <citation type="journal article" date="2012" name="Science">
        <title>Ecological populations of bacteria act as socially cohesive units of antibiotic production and resistance.</title>
        <authorList>
            <person name="Cordero O.X."/>
            <person name="Wildschutte H."/>
            <person name="Kirkup B."/>
            <person name="Proehl S."/>
            <person name="Ngo L."/>
            <person name="Hussain F."/>
            <person name="Le Roux F."/>
            <person name="Mincer T."/>
            <person name="Polz M.F."/>
        </authorList>
    </citation>
    <scope>NUCLEOTIDE SEQUENCE [LARGE SCALE GENOMIC DNA]</scope>
    <source>
        <strain evidence="1 2">1S-45</strain>
    </source>
</reference>
<name>A0A1E5E630_9VIBR</name>
<gene>
    <name evidence="1" type="ORF">A1QC_04355</name>
</gene>
<dbReference type="Gene3D" id="3.90.550.10">
    <property type="entry name" value="Spore Coat Polysaccharide Biosynthesis Protein SpsA, Chain A"/>
    <property type="match status" value="1"/>
</dbReference>
<evidence type="ECO:0000313" key="1">
    <source>
        <dbReference type="EMBL" id="OEF29481.1"/>
    </source>
</evidence>
<keyword evidence="2" id="KW-1185">Reference proteome</keyword>
<evidence type="ECO:0000313" key="2">
    <source>
        <dbReference type="Proteomes" id="UP000094070"/>
    </source>
</evidence>
<accession>A0A1E5E630</accession>
<dbReference type="InterPro" id="IPR011009">
    <property type="entry name" value="Kinase-like_dom_sf"/>
</dbReference>
<organism evidence="1 2">
    <name type="scientific">Vibrio rumoiensis 1S-45</name>
    <dbReference type="NCBI Taxonomy" id="1188252"/>
    <lineage>
        <taxon>Bacteria</taxon>
        <taxon>Pseudomonadati</taxon>
        <taxon>Pseudomonadota</taxon>
        <taxon>Gammaproteobacteria</taxon>
        <taxon>Vibrionales</taxon>
        <taxon>Vibrionaceae</taxon>
        <taxon>Vibrio</taxon>
    </lineage>
</organism>
<dbReference type="eggNOG" id="COG1208">
    <property type="taxonomic scope" value="Bacteria"/>
</dbReference>
<dbReference type="OrthoDB" id="9814110at2"/>
<comment type="caution">
    <text evidence="1">The sequence shown here is derived from an EMBL/GenBank/DDBJ whole genome shotgun (WGS) entry which is preliminary data.</text>
</comment>
<proteinExistence type="predicted"/>
<dbReference type="STRING" id="1188252.A1QC_04355"/>
<dbReference type="SUPFAM" id="SSF56112">
    <property type="entry name" value="Protein kinase-like (PK-like)"/>
    <property type="match status" value="1"/>
</dbReference>
<dbReference type="Proteomes" id="UP000094070">
    <property type="component" value="Unassembled WGS sequence"/>
</dbReference>
<sequence length="526" mass="60733">MFLIMSAAYIEQELRAEFGPLPPAFLPLGNRRLFQHQLKRVPKNKAIFLSIPQSYHVEEYDENWLKEHNVTLLPVPDDLSLGESIIAAIALASQPMDSELSILYGDTLLSIPEQKNVIAVANTDSAYNWASISSPVSSDCLSIDSNDLNLSSEIISGYFNFSSPRLLIQALSQNHWDFLSALSTYNENVKLSTIQIHDWMDFGHVNTYYQSKTKFTTQRAFNHLKINSDWIEKSSAHDIKIQAEANWFKEIPYSIKHFTPQFLGNTETHSNYSYRLEYLFQCALNELFVFARLPEMVWGQIFKQLSLFIEECRKVSPPKNSKVDSINALFINKTNERLATFCRARKYDNKALWHFNQCEPVSLEQLVSESTKRLPSHSEASIMHGDFCFSNILYDFRKNKIKTIDPRGITTQGDMSIYGYIHYDIAKISHSVLGLYDWIIAGYYQVDLDNYKINFNLPNTQHLETVQAIFLDTLNIDYQLSESEIYAMQVQLFLSMLPLHSDDPMRQNALLANAFRLYYKMLETEL</sequence>
<dbReference type="RefSeq" id="WP_017026677.1">
    <property type="nucleotide sequence ID" value="NZ_AJYK02000008.1"/>
</dbReference>
<protein>
    <submittedName>
        <fullName evidence="1">Capsular biosynthesis protein</fullName>
    </submittedName>
</protein>
<dbReference type="AlphaFoldDB" id="A0A1E5E630"/>
<dbReference type="SUPFAM" id="SSF53448">
    <property type="entry name" value="Nucleotide-diphospho-sugar transferases"/>
    <property type="match status" value="1"/>
</dbReference>